<dbReference type="AlphaFoldDB" id="A0A7V3NU35"/>
<reference evidence="2" key="1">
    <citation type="journal article" date="2020" name="mSystems">
        <title>Genome- and Community-Level Interaction Insights into Carbon Utilization and Element Cycling Functions of Hydrothermarchaeota in Hydrothermal Sediment.</title>
        <authorList>
            <person name="Zhou Z."/>
            <person name="Liu Y."/>
            <person name="Xu W."/>
            <person name="Pan J."/>
            <person name="Luo Z.H."/>
            <person name="Li M."/>
        </authorList>
    </citation>
    <scope>NUCLEOTIDE SEQUENCE [LARGE SCALE GENOMIC DNA]</scope>
    <source>
        <strain evidence="2">SpSt-754</strain>
    </source>
</reference>
<protein>
    <recommendedName>
        <fullName evidence="3">DUF3098 domain-containing protein</fullName>
    </recommendedName>
</protein>
<evidence type="ECO:0008006" key="3">
    <source>
        <dbReference type="Google" id="ProtNLM"/>
    </source>
</evidence>
<keyword evidence="1" id="KW-0472">Membrane</keyword>
<keyword evidence="1" id="KW-1133">Transmembrane helix</keyword>
<evidence type="ECO:0000313" key="2">
    <source>
        <dbReference type="EMBL" id="HGB36538.1"/>
    </source>
</evidence>
<feature type="transmembrane region" description="Helical" evidence="1">
    <location>
        <begin position="44"/>
        <end position="65"/>
    </location>
</feature>
<organism evidence="2">
    <name type="scientific">candidate division WOR-3 bacterium</name>
    <dbReference type="NCBI Taxonomy" id="2052148"/>
    <lineage>
        <taxon>Bacteria</taxon>
        <taxon>Bacteria division WOR-3</taxon>
    </lineage>
</organism>
<comment type="caution">
    <text evidence="2">The sequence shown here is derived from an EMBL/GenBank/DDBJ whole genome shotgun (WGS) entry which is preliminary data.</text>
</comment>
<name>A0A7V3NU35_UNCW3</name>
<proteinExistence type="predicted"/>
<sequence length="67" mass="7516">MAEKKTKKEVKKEEFRYSKKNWILIFSGLLVGIISLILMGLGDITLSVILFVVGFLVLIPIGLLLKP</sequence>
<accession>A0A7V3NU35</accession>
<dbReference type="EMBL" id="DTGD01000247">
    <property type="protein sequence ID" value="HGB36538.1"/>
    <property type="molecule type" value="Genomic_DNA"/>
</dbReference>
<keyword evidence="1" id="KW-0812">Transmembrane</keyword>
<evidence type="ECO:0000256" key="1">
    <source>
        <dbReference type="SAM" id="Phobius"/>
    </source>
</evidence>
<gene>
    <name evidence="2" type="ORF">ENV38_06520</name>
</gene>
<feature type="transmembrane region" description="Helical" evidence="1">
    <location>
        <begin position="21"/>
        <end position="38"/>
    </location>
</feature>